<evidence type="ECO:0000256" key="4">
    <source>
        <dbReference type="ARBA" id="ARBA00031552"/>
    </source>
</evidence>
<comment type="caution">
    <text evidence="8">The sequence shown here is derived from an EMBL/GenBank/DDBJ whole genome shotgun (WGS) entry which is preliminary data.</text>
</comment>
<dbReference type="InterPro" id="IPR002761">
    <property type="entry name" value="Diphthami_syn_dom"/>
</dbReference>
<dbReference type="InterPro" id="IPR035959">
    <property type="entry name" value="RutC-like_sf"/>
</dbReference>
<evidence type="ECO:0000256" key="5">
    <source>
        <dbReference type="ARBA" id="ARBA00048108"/>
    </source>
</evidence>
<gene>
    <name evidence="8" type="ORF">FNF27_07940</name>
</gene>
<accession>A0A5A8DD85</accession>
<dbReference type="NCBIfam" id="TIGR00290">
    <property type="entry name" value="MJ0570_dom"/>
    <property type="match status" value="1"/>
</dbReference>
<evidence type="ECO:0000313" key="8">
    <source>
        <dbReference type="EMBL" id="KAA0163366.1"/>
    </source>
</evidence>
<dbReference type="InterPro" id="IPR006175">
    <property type="entry name" value="YjgF/YER057c/UK114"/>
</dbReference>
<dbReference type="Gene3D" id="3.30.1330.40">
    <property type="entry name" value="RutC-like"/>
    <property type="match status" value="2"/>
</dbReference>
<dbReference type="Pfam" id="PF01042">
    <property type="entry name" value="Ribonuc_L-PSP"/>
    <property type="match status" value="1"/>
</dbReference>
<dbReference type="PANTHER" id="PTHR12196">
    <property type="entry name" value="DOMAIN OF UNKNOWN FUNCTION 71 DUF71 -CONTAINING PROTEIN"/>
    <property type="match status" value="1"/>
</dbReference>
<dbReference type="EC" id="6.3.1.14" evidence="1"/>
<comment type="catalytic activity">
    <reaction evidence="5">
        <text>diphthine-[translation elongation factor 2] + NH4(+) + ATP = diphthamide-[translation elongation factor 2] + AMP + diphosphate + H(+)</text>
        <dbReference type="Rhea" id="RHEA:19753"/>
        <dbReference type="Rhea" id="RHEA-COMP:10172"/>
        <dbReference type="Rhea" id="RHEA-COMP:10174"/>
        <dbReference type="ChEBI" id="CHEBI:15378"/>
        <dbReference type="ChEBI" id="CHEBI:16692"/>
        <dbReference type="ChEBI" id="CHEBI:28938"/>
        <dbReference type="ChEBI" id="CHEBI:30616"/>
        <dbReference type="ChEBI" id="CHEBI:33019"/>
        <dbReference type="ChEBI" id="CHEBI:82696"/>
        <dbReference type="ChEBI" id="CHEBI:456215"/>
        <dbReference type="EC" id="6.3.1.14"/>
    </reaction>
</comment>
<evidence type="ECO:0000256" key="6">
    <source>
        <dbReference type="SAM" id="MobiDB-lite"/>
    </source>
</evidence>
<dbReference type="SUPFAM" id="SSF52402">
    <property type="entry name" value="Adenine nucleotide alpha hydrolases-like"/>
    <property type="match status" value="1"/>
</dbReference>
<organism evidence="8 9">
    <name type="scientific">Cafeteria roenbergensis</name>
    <name type="common">Marine flagellate</name>
    <dbReference type="NCBI Taxonomy" id="33653"/>
    <lineage>
        <taxon>Eukaryota</taxon>
        <taxon>Sar</taxon>
        <taxon>Stramenopiles</taxon>
        <taxon>Bigyra</taxon>
        <taxon>Opalozoa</taxon>
        <taxon>Bicosoecida</taxon>
        <taxon>Cafeteriaceae</taxon>
        <taxon>Cafeteria</taxon>
    </lineage>
</organism>
<dbReference type="SUPFAM" id="SSF55298">
    <property type="entry name" value="YjgF-like"/>
    <property type="match status" value="2"/>
</dbReference>
<dbReference type="AlphaFoldDB" id="A0A5A8DD85"/>
<evidence type="ECO:0000313" key="9">
    <source>
        <dbReference type="Proteomes" id="UP000322899"/>
    </source>
</evidence>
<dbReference type="InterPro" id="IPR014729">
    <property type="entry name" value="Rossmann-like_a/b/a_fold"/>
</dbReference>
<dbReference type="Proteomes" id="UP000322899">
    <property type="component" value="Unassembled WGS sequence"/>
</dbReference>
<sequence>MEVIGLASGGKDSCFNMLECVRLGHRIVAIANLLPAASASGEVEQELDSHMIQTVGHTALEAQAAAMGVPLVRRRTTGRAIHTAVDVVNDLESLSAGPEAASSADAPDGSAASSRLQAGDEVFDLLQLLRAAKRVAPGATAVAVGALLSNYQRTRVEHVCACLGLQPIALLWRCQQPRALRRMIASGLVAVPCKVASLGLPAALLGKPLAEAHPRLARAALAYGVNIAGEGGEYETLTLSCPGLFLPGASVSLGETAVHFVNRDKFAPVAHLVVSRAEATLADGSAIPPAELHDASGDEVEGPPVAPPASDSAVDDAVARLLARGRGGAAEPVVREAGGVTCVSVSGSDPSAGSAAEAVASALAAAFEGLASAVAGRATGSSACAGAGAAGTAPGHGSAVPSAGALAGAGGCQLWRDVVFVRLWVSSMSDFASLNAEYCKYFGHHPPSRACVQVGPASKVGGAAAGEGALPSAHPAAREGGPAMAAAGVPRVALEAVAVAGAGAAARGEAGAPAAPGGCPALRWTHHVRSLSRWAPLCIGPYCQANVVAGSVLCAGQIGLDPATMRLVPGGWPAELDRAMLSCARVLAAEGSALQGVVGGVVFVSEAAAAAAASAAGLGAEGSVVAAVEAAARAWLSGFRVCGAAADAAADAVDDGAETAEGGDGEAAALAAGLDWSGLPMREFDEGEQWGVCDGAGEGCPLAVVVVPALPRGAAVEVELVGARRAALRRAAGHPGNGGGDEDEDEDEDEEDEEEEDGEAVQSGRRPRKAIADLRRVQRTTAARLCNGATLTAATVKGSCASCVVTGGDAAAPAEWLATALGAALSRGVAPSADGPASARLFAGGDAVAAAGGWQGLVQACKRASASAAAGGVVVHPVHVASEGLQLHCVWAGRVG</sequence>
<proteinExistence type="predicted"/>
<dbReference type="Pfam" id="PF01902">
    <property type="entry name" value="Diphthami_syn_2"/>
    <property type="match status" value="1"/>
</dbReference>
<dbReference type="OrthoDB" id="686384at2759"/>
<dbReference type="GO" id="GO:0017183">
    <property type="term" value="P:protein histidyl modification to diphthamide"/>
    <property type="evidence" value="ECO:0007669"/>
    <property type="project" value="TreeGrafter"/>
</dbReference>
<dbReference type="EMBL" id="VLTO01000112">
    <property type="protein sequence ID" value="KAA0163366.1"/>
    <property type="molecule type" value="Genomic_DNA"/>
</dbReference>
<evidence type="ECO:0000256" key="3">
    <source>
        <dbReference type="ARBA" id="ARBA00029814"/>
    </source>
</evidence>
<dbReference type="Gene3D" id="3.40.50.620">
    <property type="entry name" value="HUPs"/>
    <property type="match status" value="1"/>
</dbReference>
<feature type="compositionally biased region" description="Acidic residues" evidence="6">
    <location>
        <begin position="740"/>
        <end position="759"/>
    </location>
</feature>
<evidence type="ECO:0000256" key="2">
    <source>
        <dbReference type="ARBA" id="ARBA00018426"/>
    </source>
</evidence>
<evidence type="ECO:0000259" key="7">
    <source>
        <dbReference type="Pfam" id="PF01902"/>
    </source>
</evidence>
<dbReference type="Gene3D" id="3.90.1490.10">
    <property type="entry name" value="putative n-type atp pyrophosphatase, domain 2"/>
    <property type="match status" value="1"/>
</dbReference>
<evidence type="ECO:0000256" key="1">
    <source>
        <dbReference type="ARBA" id="ARBA00012089"/>
    </source>
</evidence>
<protein>
    <recommendedName>
        <fullName evidence="2">Diphthine--ammonia ligase</fullName>
        <ecNumber evidence="1">6.3.1.14</ecNumber>
    </recommendedName>
    <alternativeName>
        <fullName evidence="3">Diphthamide synthase</fullName>
    </alternativeName>
    <alternativeName>
        <fullName evidence="4">Diphthamide synthetase</fullName>
    </alternativeName>
</protein>
<dbReference type="InterPro" id="IPR030662">
    <property type="entry name" value="DPH6/MJ0570"/>
</dbReference>
<dbReference type="GO" id="GO:0017178">
    <property type="term" value="F:diphthine-ammonia ligase activity"/>
    <property type="evidence" value="ECO:0007669"/>
    <property type="project" value="UniProtKB-EC"/>
</dbReference>
<feature type="domain" description="Diphthamide synthase" evidence="7">
    <location>
        <begin position="135"/>
        <end position="242"/>
    </location>
</feature>
<feature type="region of interest" description="Disordered" evidence="6">
    <location>
        <begin position="731"/>
        <end position="770"/>
    </location>
</feature>
<dbReference type="CDD" id="cd01994">
    <property type="entry name" value="AANH_PF0828-like"/>
    <property type="match status" value="1"/>
</dbReference>
<feature type="region of interest" description="Disordered" evidence="6">
    <location>
        <begin position="285"/>
        <end position="311"/>
    </location>
</feature>
<dbReference type="PANTHER" id="PTHR12196:SF2">
    <property type="entry name" value="DIPHTHINE--AMMONIA LIGASE"/>
    <property type="match status" value="1"/>
</dbReference>
<reference evidence="8 9" key="1">
    <citation type="submission" date="2019-07" db="EMBL/GenBank/DDBJ databases">
        <title>Genomes of Cafeteria roenbergensis.</title>
        <authorList>
            <person name="Fischer M.G."/>
            <person name="Hackl T."/>
            <person name="Roman M."/>
        </authorList>
    </citation>
    <scope>NUCLEOTIDE SEQUENCE [LARGE SCALE GENOMIC DNA]</scope>
    <source>
        <strain evidence="8 9">E4-10P</strain>
    </source>
</reference>
<name>A0A5A8DD85_CAFRO</name>